<dbReference type="GO" id="GO:0042393">
    <property type="term" value="F:histone binding"/>
    <property type="evidence" value="ECO:0007669"/>
    <property type="project" value="TreeGrafter"/>
</dbReference>
<dbReference type="Gene3D" id="3.40.50.10810">
    <property type="entry name" value="Tandem AAA-ATPase domain"/>
    <property type="match status" value="1"/>
</dbReference>
<feature type="non-terminal residue" evidence="5">
    <location>
        <position position="1"/>
    </location>
</feature>
<sequence length="151" mass="17796">LSGFKKVVNYTKRVIEERRYRMTLSREEVEVHDVGKEMELDLIKQYSQAERIFADRIKGASDDVTPEYLVKWQGLSYAEATWERDIDIAFAQDVIDEYKAREAAMTVQGKLVDFQRRKSRDSLRKLDEQPDWLKGGKLRDYQLEGLNFLVN</sequence>
<dbReference type="InterPro" id="IPR000953">
    <property type="entry name" value="Chromo/chromo_shadow_dom"/>
</dbReference>
<dbReference type="Proteomes" id="UP001177140">
    <property type="component" value="Unassembled WGS sequence"/>
</dbReference>
<dbReference type="InterPro" id="IPR038718">
    <property type="entry name" value="SNF2-like_sf"/>
</dbReference>
<evidence type="ECO:0000313" key="6">
    <source>
        <dbReference type="Proteomes" id="UP001177140"/>
    </source>
</evidence>
<dbReference type="SMART" id="SM00298">
    <property type="entry name" value="CHROMO"/>
    <property type="match status" value="1"/>
</dbReference>
<dbReference type="Pfam" id="PF00385">
    <property type="entry name" value="Chromo"/>
    <property type="match status" value="1"/>
</dbReference>
<keyword evidence="6" id="KW-1185">Reference proteome</keyword>
<dbReference type="InterPro" id="IPR016197">
    <property type="entry name" value="Chromo-like_dom_sf"/>
</dbReference>
<comment type="caution">
    <text evidence="5">The sequence shown here is derived from an EMBL/GenBank/DDBJ whole genome shotgun (WGS) entry which is preliminary data.</text>
</comment>
<dbReference type="GO" id="GO:0034728">
    <property type="term" value="P:nucleosome organization"/>
    <property type="evidence" value="ECO:0007669"/>
    <property type="project" value="TreeGrafter"/>
</dbReference>
<dbReference type="PANTHER" id="PTHR45623">
    <property type="entry name" value="CHROMODOMAIN-HELICASE-DNA-BINDING PROTEIN 3-RELATED-RELATED"/>
    <property type="match status" value="1"/>
</dbReference>
<dbReference type="PROSITE" id="PS50013">
    <property type="entry name" value="CHROMO_2"/>
    <property type="match status" value="1"/>
</dbReference>
<dbReference type="GO" id="GO:0005634">
    <property type="term" value="C:nucleus"/>
    <property type="evidence" value="ECO:0007669"/>
    <property type="project" value="TreeGrafter"/>
</dbReference>
<keyword evidence="1" id="KW-0547">Nucleotide-binding</keyword>
<protein>
    <recommendedName>
        <fullName evidence="4">Chromo domain-containing protein</fullName>
    </recommendedName>
</protein>
<dbReference type="GO" id="GO:0000785">
    <property type="term" value="C:chromatin"/>
    <property type="evidence" value="ECO:0007669"/>
    <property type="project" value="TreeGrafter"/>
</dbReference>
<gene>
    <name evidence="5" type="ORF">MKW94_015199</name>
</gene>
<feature type="non-terminal residue" evidence="5">
    <location>
        <position position="151"/>
    </location>
</feature>
<dbReference type="GO" id="GO:0140658">
    <property type="term" value="F:ATP-dependent chromatin remodeler activity"/>
    <property type="evidence" value="ECO:0007669"/>
    <property type="project" value="TreeGrafter"/>
</dbReference>
<dbReference type="PANTHER" id="PTHR45623:SF14">
    <property type="entry name" value="CHROMODOMAIN-HELICASE-DNA-BINDING PROTEIN 1"/>
    <property type="match status" value="1"/>
</dbReference>
<dbReference type="EMBL" id="JAJJMA010233969">
    <property type="protein sequence ID" value="MCL7042324.1"/>
    <property type="molecule type" value="Genomic_DNA"/>
</dbReference>
<evidence type="ECO:0000259" key="4">
    <source>
        <dbReference type="PROSITE" id="PS50013"/>
    </source>
</evidence>
<dbReference type="SUPFAM" id="SSF54160">
    <property type="entry name" value="Chromo domain-like"/>
    <property type="match status" value="1"/>
</dbReference>
<reference evidence="5" key="1">
    <citation type="submission" date="2022-03" db="EMBL/GenBank/DDBJ databases">
        <title>A functionally conserved STORR gene fusion in Papaver species that diverged 16.8 million years ago.</title>
        <authorList>
            <person name="Catania T."/>
        </authorList>
    </citation>
    <scope>NUCLEOTIDE SEQUENCE</scope>
    <source>
        <strain evidence="5">S-191538</strain>
    </source>
</reference>
<proteinExistence type="predicted"/>
<evidence type="ECO:0000256" key="2">
    <source>
        <dbReference type="ARBA" id="ARBA00022840"/>
    </source>
</evidence>
<evidence type="ECO:0000256" key="1">
    <source>
        <dbReference type="ARBA" id="ARBA00022741"/>
    </source>
</evidence>
<organism evidence="5 6">
    <name type="scientific">Papaver nudicaule</name>
    <name type="common">Iceland poppy</name>
    <dbReference type="NCBI Taxonomy" id="74823"/>
    <lineage>
        <taxon>Eukaryota</taxon>
        <taxon>Viridiplantae</taxon>
        <taxon>Streptophyta</taxon>
        <taxon>Embryophyta</taxon>
        <taxon>Tracheophyta</taxon>
        <taxon>Spermatophyta</taxon>
        <taxon>Magnoliopsida</taxon>
        <taxon>Ranunculales</taxon>
        <taxon>Papaveraceae</taxon>
        <taxon>Papaveroideae</taxon>
        <taxon>Papaver</taxon>
    </lineage>
</organism>
<keyword evidence="2" id="KW-0067">ATP-binding</keyword>
<evidence type="ECO:0000256" key="3">
    <source>
        <dbReference type="ARBA" id="ARBA00023242"/>
    </source>
</evidence>
<dbReference type="GO" id="GO:0016887">
    <property type="term" value="F:ATP hydrolysis activity"/>
    <property type="evidence" value="ECO:0007669"/>
    <property type="project" value="TreeGrafter"/>
</dbReference>
<accession>A0AA41VJ95</accession>
<dbReference type="GO" id="GO:0005524">
    <property type="term" value="F:ATP binding"/>
    <property type="evidence" value="ECO:0007669"/>
    <property type="project" value="UniProtKB-KW"/>
</dbReference>
<dbReference type="Gene3D" id="2.40.50.40">
    <property type="match status" value="2"/>
</dbReference>
<dbReference type="GO" id="GO:0003677">
    <property type="term" value="F:DNA binding"/>
    <property type="evidence" value="ECO:0007669"/>
    <property type="project" value="TreeGrafter"/>
</dbReference>
<feature type="domain" description="Chromo" evidence="4">
    <location>
        <begin position="47"/>
        <end position="110"/>
    </location>
</feature>
<keyword evidence="3" id="KW-0539">Nucleus</keyword>
<name>A0AA41VJ95_PAPNU</name>
<dbReference type="AlphaFoldDB" id="A0AA41VJ95"/>
<evidence type="ECO:0000313" key="5">
    <source>
        <dbReference type="EMBL" id="MCL7042324.1"/>
    </source>
</evidence>
<dbReference type="FunFam" id="2.40.50.40:FF:000032">
    <property type="entry name" value="protein CHROMATIN REMODELING 5 isoform X2"/>
    <property type="match status" value="1"/>
</dbReference>
<dbReference type="InterPro" id="IPR023780">
    <property type="entry name" value="Chromo_domain"/>
</dbReference>
<dbReference type="GO" id="GO:0003682">
    <property type="term" value="F:chromatin binding"/>
    <property type="evidence" value="ECO:0007669"/>
    <property type="project" value="TreeGrafter"/>
</dbReference>